<dbReference type="InterPro" id="IPR036300">
    <property type="entry name" value="MIR_dom_sf"/>
</dbReference>
<dbReference type="AlphaFoldDB" id="A0A9N9F8C4"/>
<protein>
    <submittedName>
        <fullName evidence="3">8521_t:CDS:1</fullName>
    </submittedName>
</protein>
<evidence type="ECO:0000256" key="1">
    <source>
        <dbReference type="ARBA" id="ARBA00022737"/>
    </source>
</evidence>
<evidence type="ECO:0000313" key="4">
    <source>
        <dbReference type="Proteomes" id="UP000789570"/>
    </source>
</evidence>
<gene>
    <name evidence="3" type="ORF">FCALED_LOCUS4534</name>
</gene>
<keyword evidence="4" id="KW-1185">Reference proteome</keyword>
<dbReference type="Gene3D" id="2.80.10.50">
    <property type="match status" value="1"/>
</dbReference>
<comment type="caution">
    <text evidence="3">The sequence shown here is derived from an EMBL/GenBank/DDBJ whole genome shotgun (WGS) entry which is preliminary data.</text>
</comment>
<dbReference type="SUPFAM" id="SSF82109">
    <property type="entry name" value="MIR domain"/>
    <property type="match status" value="1"/>
</dbReference>
<dbReference type="Proteomes" id="UP000789570">
    <property type="component" value="Unassembled WGS sequence"/>
</dbReference>
<proteinExistence type="predicted"/>
<accession>A0A9N9F8C4</accession>
<name>A0A9N9F8C4_9GLOM</name>
<organism evidence="3 4">
    <name type="scientific">Funneliformis caledonium</name>
    <dbReference type="NCBI Taxonomy" id="1117310"/>
    <lineage>
        <taxon>Eukaryota</taxon>
        <taxon>Fungi</taxon>
        <taxon>Fungi incertae sedis</taxon>
        <taxon>Mucoromycota</taxon>
        <taxon>Glomeromycotina</taxon>
        <taxon>Glomeromycetes</taxon>
        <taxon>Glomerales</taxon>
        <taxon>Glomeraceae</taxon>
        <taxon>Funneliformis</taxon>
    </lineage>
</organism>
<sequence>MELPKYNGTCHPNTYVKNMRAYCKINRITNAQDILELSILMIDSNIIIPEDIDNIDKLVNTLKSHSTFNIFKDSCKGKLQGMKYIPEEEENFTATFLAKFRTLCNDAEINDPYEIKKLLFNTYSSNIFFKEEFVRLSDIMNSKDQIDEICKLFHDIVFDASKIIKYDSLIALKNVSTGRYLSSCNINYITGSTNQVVFAGEKLPDTNALWFLKNCSKKEIPYNIESKFKLMHKETNKELFASRKYKSPTTGQGEVSCRTNDPVEFQFINLKPKNNHSLYLRANDLINLKAYNTQYKYDRIVRDHYFTFTIGDEVFYEIVGHNDRIGANDAVC</sequence>
<dbReference type="CDD" id="cd23263">
    <property type="entry name" value="beta-trefoil_MIR"/>
    <property type="match status" value="1"/>
</dbReference>
<dbReference type="InterPro" id="IPR016093">
    <property type="entry name" value="MIR_motif"/>
</dbReference>
<feature type="domain" description="MIR" evidence="2">
    <location>
        <begin position="161"/>
        <end position="215"/>
    </location>
</feature>
<keyword evidence="1" id="KW-0677">Repeat</keyword>
<dbReference type="SMART" id="SM00472">
    <property type="entry name" value="MIR"/>
    <property type="match status" value="2"/>
</dbReference>
<reference evidence="3" key="1">
    <citation type="submission" date="2021-06" db="EMBL/GenBank/DDBJ databases">
        <authorList>
            <person name="Kallberg Y."/>
            <person name="Tangrot J."/>
            <person name="Rosling A."/>
        </authorList>
    </citation>
    <scope>NUCLEOTIDE SEQUENCE</scope>
    <source>
        <strain evidence="3">UK204</strain>
    </source>
</reference>
<evidence type="ECO:0000259" key="2">
    <source>
        <dbReference type="PROSITE" id="PS50919"/>
    </source>
</evidence>
<dbReference type="PROSITE" id="PS50919">
    <property type="entry name" value="MIR"/>
    <property type="match status" value="1"/>
</dbReference>
<evidence type="ECO:0000313" key="3">
    <source>
        <dbReference type="EMBL" id="CAG8517751.1"/>
    </source>
</evidence>
<dbReference type="EMBL" id="CAJVPQ010000893">
    <property type="protein sequence ID" value="CAG8517751.1"/>
    <property type="molecule type" value="Genomic_DNA"/>
</dbReference>
<dbReference type="OrthoDB" id="5588846at2759"/>